<feature type="chain" id="PRO_5001630893" evidence="1">
    <location>
        <begin position="22"/>
        <end position="220"/>
    </location>
</feature>
<gene>
    <name evidence="2" type="ORF">MBO_00350</name>
</gene>
<evidence type="ECO:0000313" key="3">
    <source>
        <dbReference type="Proteomes" id="UP000035860"/>
    </source>
</evidence>
<organism evidence="2 3">
    <name type="scientific">Moraxella bovoculi 237</name>
    <dbReference type="NCBI Taxonomy" id="743974"/>
    <lineage>
        <taxon>Bacteria</taxon>
        <taxon>Pseudomonadati</taxon>
        <taxon>Pseudomonadota</taxon>
        <taxon>Gammaproteobacteria</taxon>
        <taxon>Moraxellales</taxon>
        <taxon>Moraxellaceae</taxon>
        <taxon>Moraxella</taxon>
    </lineage>
</organism>
<comment type="caution">
    <text evidence="2">The sequence shown here is derived from an EMBL/GenBank/DDBJ whole genome shotgun (WGS) entry which is preliminary data.</text>
</comment>
<dbReference type="OrthoDB" id="6648697at2"/>
<keyword evidence="1" id="KW-0732">Signal</keyword>
<evidence type="ECO:0000256" key="1">
    <source>
        <dbReference type="SAM" id="SignalP"/>
    </source>
</evidence>
<dbReference type="eggNOG" id="ENOG50341IG">
    <property type="taxonomic scope" value="Bacteria"/>
</dbReference>
<keyword evidence="3" id="KW-1185">Reference proteome</keyword>
<dbReference type="Proteomes" id="UP000035860">
    <property type="component" value="Unassembled WGS sequence"/>
</dbReference>
<reference evidence="2 3" key="1">
    <citation type="journal article" date="2014" name="Genome Announc.">
        <title>Draft Genome Sequence of Moraxella bovoculi Strain 237T (ATCC BAA-1259T) Isolated from a Calf with Infectious Bovine Keratoconjunctivitis.</title>
        <authorList>
            <person name="Calcutt M.J."/>
            <person name="Foecking M.F."/>
            <person name="Martin N.T."/>
            <person name="Mhlanga-Mutangadura T."/>
            <person name="Reilly T.J."/>
        </authorList>
    </citation>
    <scope>NUCLEOTIDE SEQUENCE [LARGE SCALE GENOMIC DNA]</scope>
    <source>
        <strain evidence="2 3">237</strain>
    </source>
</reference>
<evidence type="ECO:0000313" key="2">
    <source>
        <dbReference type="EMBL" id="KDN26101.1"/>
    </source>
</evidence>
<feature type="signal peptide" evidence="1">
    <location>
        <begin position="1"/>
        <end position="21"/>
    </location>
</feature>
<proteinExistence type="predicted"/>
<name>A0A066UFB6_9GAMM</name>
<sequence>MNKFILTILLSLNLFNINAIAQNTQKAMTDAQKSAYVDFQTNADIIRLNHLVYWGKLIDEYHQKMGHYPFANQSKHPIYVEIATPLQQSFFNGNKPPAPATIKSMKDFVQELEKGLGRTIDEYYDPQYAPDGKPNFYIYMIDGQDYYLAVHTFSPFSFARHIDVNYHKVEISNIKNRTLNITTLQELLNNNAFKKAMNKPIDKIGFFNQREQKNLHSTKE</sequence>
<accession>A0A066UFB6</accession>
<protein>
    <submittedName>
        <fullName evidence="2">Uncharacterized protein</fullName>
    </submittedName>
</protein>
<dbReference type="EMBL" id="AOMT01000004">
    <property type="protein sequence ID" value="KDN26101.1"/>
    <property type="molecule type" value="Genomic_DNA"/>
</dbReference>
<dbReference type="RefSeq" id="WP_036361851.1">
    <property type="nucleotide sequence ID" value="NZ_AOMT01000004.1"/>
</dbReference>
<dbReference type="AlphaFoldDB" id="A0A066UFB6"/>